<feature type="transmembrane region" description="Helical" evidence="9">
    <location>
        <begin position="144"/>
        <end position="166"/>
    </location>
</feature>
<dbReference type="Proteomes" id="UP000078516">
    <property type="component" value="Unassembled WGS sequence"/>
</dbReference>
<proteinExistence type="predicted"/>
<evidence type="ECO:0000256" key="1">
    <source>
        <dbReference type="ARBA" id="ARBA00004651"/>
    </source>
</evidence>
<dbReference type="InterPro" id="IPR036514">
    <property type="entry name" value="SGNH_hydro_sf"/>
</dbReference>
<evidence type="ECO:0000313" key="12">
    <source>
        <dbReference type="Proteomes" id="UP000078516"/>
    </source>
</evidence>
<comment type="caution">
    <text evidence="11">The sequence shown here is derived from an EMBL/GenBank/DDBJ whole genome shotgun (WGS) entry which is preliminary data.</text>
</comment>
<dbReference type="GO" id="GO:0005886">
    <property type="term" value="C:plasma membrane"/>
    <property type="evidence" value="ECO:0007669"/>
    <property type="project" value="UniProtKB-SubCell"/>
</dbReference>
<keyword evidence="2" id="KW-1003">Cell membrane</keyword>
<feature type="transmembrane region" description="Helical" evidence="9">
    <location>
        <begin position="264"/>
        <end position="285"/>
    </location>
</feature>
<dbReference type="AlphaFoldDB" id="A0A179ESH7"/>
<evidence type="ECO:0000256" key="2">
    <source>
        <dbReference type="ARBA" id="ARBA00022475"/>
    </source>
</evidence>
<evidence type="ECO:0000256" key="5">
    <source>
        <dbReference type="ARBA" id="ARBA00022989"/>
    </source>
</evidence>
<keyword evidence="12" id="KW-1185">Reference proteome</keyword>
<feature type="transmembrane region" description="Helical" evidence="9">
    <location>
        <begin position="81"/>
        <end position="99"/>
    </location>
</feature>
<accession>A0A179ESH7</accession>
<gene>
    <name evidence="11" type="ORF">A6E74_05605</name>
</gene>
<evidence type="ECO:0000256" key="6">
    <source>
        <dbReference type="ARBA" id="ARBA00023136"/>
    </source>
</evidence>
<keyword evidence="3 11" id="KW-0808">Transferase</keyword>
<feature type="transmembrane region" description="Helical" evidence="9">
    <location>
        <begin position="211"/>
        <end position="228"/>
    </location>
</feature>
<dbReference type="SUPFAM" id="SSF52266">
    <property type="entry name" value="SGNH hydrolase"/>
    <property type="match status" value="1"/>
</dbReference>
<evidence type="ECO:0000256" key="3">
    <source>
        <dbReference type="ARBA" id="ARBA00022679"/>
    </source>
</evidence>
<dbReference type="InterPro" id="IPR050879">
    <property type="entry name" value="Acyltransferase_3"/>
</dbReference>
<sequence>MEKQKRLKKSRYITGFDGIRSLAVMGVILYHLLPRVMTGGYLGVPIFFVVSGYLITDLLRQEWEQNGKINIWQFYVRRMKRLYPGLVFLLVTASAYITLFQRGLLNNLRGTVISSLFYVNNWWQINNGLSYFDRFANESPFTHIWSLAVEGQNYLFWPIIFVLLMTLVRKKKWIFYTVLGMSGISAILMMILYSPGADPTRVYYGTDTRLFSIWLGCALAFVWPSTRLKKEIPKQAKKTLNIAGLISFVLLVSAFFFFNDHMDFVYYGGMLLVSLLCVVLVAVTAHPGASWNRWLTNPIFTWVGKRSYGIYLYQFPVMIFYEAKVSNIGDHVLMHTLIEVTLILLISELSYRYIERPLARFDYSKTFSVVKSWFQKPILSLEKPWLVPGLLVVIIALVGFTIAPKNAVTADQQQLQEKIAANKKLAEKSKEENGKASGTLDQSVLDKYDLTKAQGKKAQKLELTAFGDSVMLDAATDLKEIYPKVVVDGDVGRQLYTSEPYLEELKKQELLKDTVLVGLGTNGAFSETQFDSVMDTIGDRKVYWVNVRVPTKRWQNDVNDMLAKMAKKYDNMTLIDWYDYSKDHDEWFYDDQVHPNPEGMIHYAHFVSQALLGGKSSSSELTKDSEVTDEATNQDSEDLTNGATSSSMANTSEDLDTAQ</sequence>
<dbReference type="InterPro" id="IPR002656">
    <property type="entry name" value="Acyl_transf_3_dom"/>
</dbReference>
<keyword evidence="4 9" id="KW-0812">Transmembrane</keyword>
<feature type="transmembrane region" description="Helical" evidence="9">
    <location>
        <begin position="385"/>
        <end position="403"/>
    </location>
</feature>
<protein>
    <submittedName>
        <fullName evidence="11">Acyltransferase</fullName>
    </submittedName>
</protein>
<evidence type="ECO:0000313" key="11">
    <source>
        <dbReference type="EMBL" id="OAQ56197.1"/>
    </source>
</evidence>
<dbReference type="PANTHER" id="PTHR23028">
    <property type="entry name" value="ACETYLTRANSFERASE"/>
    <property type="match status" value="1"/>
</dbReference>
<keyword evidence="5 9" id="KW-1133">Transmembrane helix</keyword>
<dbReference type="PANTHER" id="PTHR23028:SF53">
    <property type="entry name" value="ACYL_TRANSF_3 DOMAIN-CONTAINING PROTEIN"/>
    <property type="match status" value="1"/>
</dbReference>
<evidence type="ECO:0000259" key="10">
    <source>
        <dbReference type="Pfam" id="PF01757"/>
    </source>
</evidence>
<dbReference type="Gene3D" id="3.40.50.1110">
    <property type="entry name" value="SGNH hydrolase"/>
    <property type="match status" value="1"/>
</dbReference>
<feature type="transmembrane region" description="Helical" evidence="9">
    <location>
        <begin position="12"/>
        <end position="33"/>
    </location>
</feature>
<dbReference type="RefSeq" id="WP_067483037.1">
    <property type="nucleotide sequence ID" value="NZ_JBKIZR010000005.1"/>
</dbReference>
<dbReference type="EMBL" id="LWMN01000011">
    <property type="protein sequence ID" value="OAQ56197.1"/>
    <property type="molecule type" value="Genomic_DNA"/>
</dbReference>
<keyword evidence="6 9" id="KW-0472">Membrane</keyword>
<feature type="transmembrane region" description="Helical" evidence="9">
    <location>
        <begin position="173"/>
        <end position="191"/>
    </location>
</feature>
<feature type="transmembrane region" description="Helical" evidence="9">
    <location>
        <begin position="39"/>
        <end position="60"/>
    </location>
</feature>
<feature type="domain" description="Acyltransferase 3" evidence="10">
    <location>
        <begin position="14"/>
        <end position="345"/>
    </location>
</feature>
<feature type="compositionally biased region" description="Polar residues" evidence="8">
    <location>
        <begin position="630"/>
        <end position="652"/>
    </location>
</feature>
<reference evidence="11 12" key="1">
    <citation type="submission" date="2016-04" db="EMBL/GenBank/DDBJ databases">
        <title>Draft genome of an Enterococcus thailandicus strain isolated from bovine feces.</title>
        <authorList>
            <person name="Beukers A.G."/>
            <person name="Zaheer R."/>
            <person name="Goji N."/>
            <person name="Cook S.R."/>
            <person name="Amoako K."/>
            <person name="Chaves A.V."/>
            <person name="Ward M.P."/>
            <person name="Mcallister T.A."/>
        </authorList>
    </citation>
    <scope>NUCLEOTIDE SEQUENCE [LARGE SCALE GENOMIC DNA]</scope>
    <source>
        <strain evidence="11 12">F0711D 46</strain>
    </source>
</reference>
<dbReference type="Pfam" id="PF01757">
    <property type="entry name" value="Acyl_transf_3"/>
    <property type="match status" value="1"/>
</dbReference>
<evidence type="ECO:0000256" key="4">
    <source>
        <dbReference type="ARBA" id="ARBA00022692"/>
    </source>
</evidence>
<dbReference type="GO" id="GO:0016747">
    <property type="term" value="F:acyltransferase activity, transferring groups other than amino-acyl groups"/>
    <property type="evidence" value="ECO:0007669"/>
    <property type="project" value="InterPro"/>
</dbReference>
<evidence type="ECO:0000256" key="8">
    <source>
        <dbReference type="SAM" id="MobiDB-lite"/>
    </source>
</evidence>
<feature type="region of interest" description="Disordered" evidence="8">
    <location>
        <begin position="616"/>
        <end position="659"/>
    </location>
</feature>
<dbReference type="CDD" id="cd01840">
    <property type="entry name" value="SGNH_hydrolase_yrhL_like"/>
    <property type="match status" value="1"/>
</dbReference>
<keyword evidence="7 11" id="KW-0012">Acyltransferase</keyword>
<evidence type="ECO:0000256" key="7">
    <source>
        <dbReference type="ARBA" id="ARBA00023315"/>
    </source>
</evidence>
<name>A0A179ESH7_ENTTH</name>
<comment type="subcellular location">
    <subcellularLocation>
        <location evidence="1">Cell membrane</location>
        <topology evidence="1">Multi-pass membrane protein</topology>
    </subcellularLocation>
</comment>
<feature type="transmembrane region" description="Helical" evidence="9">
    <location>
        <begin position="240"/>
        <end position="258"/>
    </location>
</feature>
<dbReference type="GO" id="GO:0009103">
    <property type="term" value="P:lipopolysaccharide biosynthetic process"/>
    <property type="evidence" value="ECO:0007669"/>
    <property type="project" value="TreeGrafter"/>
</dbReference>
<organism evidence="11 12">
    <name type="scientific">Enterococcus thailandicus</name>
    <dbReference type="NCBI Taxonomy" id="417368"/>
    <lineage>
        <taxon>Bacteria</taxon>
        <taxon>Bacillati</taxon>
        <taxon>Bacillota</taxon>
        <taxon>Bacilli</taxon>
        <taxon>Lactobacillales</taxon>
        <taxon>Enterococcaceae</taxon>
        <taxon>Enterococcus</taxon>
    </lineage>
</organism>
<evidence type="ECO:0000256" key="9">
    <source>
        <dbReference type="SAM" id="Phobius"/>
    </source>
</evidence>